<evidence type="ECO:0000313" key="18">
    <source>
        <dbReference type="Proteomes" id="UP000593562"/>
    </source>
</evidence>
<evidence type="ECO:0000256" key="5">
    <source>
        <dbReference type="ARBA" id="ARBA00005884"/>
    </source>
</evidence>
<dbReference type="PANTHER" id="PTHR11685">
    <property type="entry name" value="RBR FAMILY RING FINGER AND IBR DOMAIN-CONTAINING"/>
    <property type="match status" value="1"/>
</dbReference>
<evidence type="ECO:0000256" key="12">
    <source>
        <dbReference type="ARBA" id="ARBA00022833"/>
    </source>
</evidence>
<evidence type="ECO:0000256" key="4">
    <source>
        <dbReference type="ARBA" id="ARBA00004906"/>
    </source>
</evidence>
<dbReference type="PROSITE" id="PS50089">
    <property type="entry name" value="ZF_RING_2"/>
    <property type="match status" value="1"/>
</dbReference>
<dbReference type="InterPro" id="IPR017907">
    <property type="entry name" value="Znf_RING_CS"/>
</dbReference>
<reference evidence="17 18" key="1">
    <citation type="journal article" date="2020" name="Nat. Commun.">
        <title>Genome of Tripterygium wilfordii and identification of cytochrome P450 involved in triptolide biosynthesis.</title>
        <authorList>
            <person name="Tu L."/>
            <person name="Su P."/>
            <person name="Zhang Z."/>
            <person name="Gao L."/>
            <person name="Wang J."/>
            <person name="Hu T."/>
            <person name="Zhou J."/>
            <person name="Zhang Y."/>
            <person name="Zhao Y."/>
            <person name="Liu Y."/>
            <person name="Song Y."/>
            <person name="Tong Y."/>
            <person name="Lu Y."/>
            <person name="Yang J."/>
            <person name="Xu C."/>
            <person name="Jia M."/>
            <person name="Peters R.J."/>
            <person name="Huang L."/>
            <person name="Gao W."/>
        </authorList>
    </citation>
    <scope>NUCLEOTIDE SEQUENCE [LARGE SCALE GENOMIC DNA]</scope>
    <source>
        <strain evidence="18">cv. XIE 37</strain>
        <tissue evidence="17">Leaf</tissue>
    </source>
</reference>
<protein>
    <recommendedName>
        <fullName evidence="6">RBR-type E3 ubiquitin transferase</fullName>
        <ecNumber evidence="6">2.3.2.31</ecNumber>
    </recommendedName>
</protein>
<comment type="cofactor">
    <cofactor evidence="2">
        <name>Zn(2+)</name>
        <dbReference type="ChEBI" id="CHEBI:29105"/>
    </cofactor>
</comment>
<evidence type="ECO:0000259" key="16">
    <source>
        <dbReference type="PROSITE" id="PS51873"/>
    </source>
</evidence>
<evidence type="ECO:0000256" key="7">
    <source>
        <dbReference type="ARBA" id="ARBA00022679"/>
    </source>
</evidence>
<dbReference type="CDD" id="cd22584">
    <property type="entry name" value="Rcat_RBR_unk"/>
    <property type="match status" value="1"/>
</dbReference>
<dbReference type="OrthoDB" id="10009520at2759"/>
<dbReference type="FunCoup" id="A0A7J7CFJ1">
    <property type="interactions" value="401"/>
</dbReference>
<name>A0A7J7CFJ1_TRIWF</name>
<accession>A0A7J7CFJ1</accession>
<evidence type="ECO:0000256" key="10">
    <source>
        <dbReference type="ARBA" id="ARBA00022771"/>
    </source>
</evidence>
<evidence type="ECO:0000256" key="2">
    <source>
        <dbReference type="ARBA" id="ARBA00001947"/>
    </source>
</evidence>
<comment type="catalytic activity">
    <reaction evidence="1">
        <text>[E2 ubiquitin-conjugating enzyme]-S-ubiquitinyl-L-cysteine + [acceptor protein]-L-lysine = [E2 ubiquitin-conjugating enzyme]-L-cysteine + [acceptor protein]-N(6)-ubiquitinyl-L-lysine.</text>
        <dbReference type="EC" id="2.3.2.31"/>
    </reaction>
</comment>
<dbReference type="Gene3D" id="1.20.120.1750">
    <property type="match status" value="1"/>
</dbReference>
<dbReference type="PROSITE" id="PS51873">
    <property type="entry name" value="TRIAD"/>
    <property type="match status" value="1"/>
</dbReference>
<keyword evidence="7" id="KW-0808">Transferase</keyword>
<dbReference type="SMART" id="SM00647">
    <property type="entry name" value="IBR"/>
    <property type="match status" value="2"/>
</dbReference>
<keyword evidence="8" id="KW-0479">Metal-binding</keyword>
<dbReference type="Proteomes" id="UP000593562">
    <property type="component" value="Unassembled WGS sequence"/>
</dbReference>
<feature type="domain" description="RING-type" evidence="15">
    <location>
        <begin position="141"/>
        <end position="189"/>
    </location>
</feature>
<dbReference type="GO" id="GO:0061630">
    <property type="term" value="F:ubiquitin protein ligase activity"/>
    <property type="evidence" value="ECO:0007669"/>
    <property type="project" value="UniProtKB-EC"/>
</dbReference>
<evidence type="ECO:0000256" key="8">
    <source>
        <dbReference type="ARBA" id="ARBA00022723"/>
    </source>
</evidence>
<keyword evidence="18" id="KW-1185">Reference proteome</keyword>
<dbReference type="GO" id="GO:0016567">
    <property type="term" value="P:protein ubiquitination"/>
    <property type="evidence" value="ECO:0007669"/>
    <property type="project" value="UniProtKB-UniPathway"/>
</dbReference>
<dbReference type="GO" id="GO:0008270">
    <property type="term" value="F:zinc ion binding"/>
    <property type="evidence" value="ECO:0007669"/>
    <property type="project" value="UniProtKB-KW"/>
</dbReference>
<evidence type="ECO:0000256" key="1">
    <source>
        <dbReference type="ARBA" id="ARBA00001798"/>
    </source>
</evidence>
<dbReference type="InterPro" id="IPR044066">
    <property type="entry name" value="TRIAD_supradom"/>
</dbReference>
<dbReference type="EC" id="2.3.2.31" evidence="6"/>
<dbReference type="SUPFAM" id="SSF57850">
    <property type="entry name" value="RING/U-box"/>
    <property type="match status" value="3"/>
</dbReference>
<comment type="pathway">
    <text evidence="4">Protein modification; protein ubiquitination.</text>
</comment>
<evidence type="ECO:0000256" key="14">
    <source>
        <dbReference type="SAM" id="MobiDB-lite"/>
    </source>
</evidence>
<proteinExistence type="inferred from homology"/>
<dbReference type="PROSITE" id="PS00518">
    <property type="entry name" value="ZF_RING_1"/>
    <property type="match status" value="1"/>
</dbReference>
<dbReference type="InParanoid" id="A0A7J7CFJ1"/>
<dbReference type="CDD" id="cd22582">
    <property type="entry name" value="BRcat_RBR_unk"/>
    <property type="match status" value="1"/>
</dbReference>
<dbReference type="EMBL" id="JAAARO010000017">
    <property type="protein sequence ID" value="KAF5732903.1"/>
    <property type="molecule type" value="Genomic_DNA"/>
</dbReference>
<comment type="similarity">
    <text evidence="5">Belongs to the RBR family. Ariadne subfamily.</text>
</comment>
<dbReference type="InterPro" id="IPR031127">
    <property type="entry name" value="E3_UB_ligase_RBR"/>
</dbReference>
<keyword evidence="9" id="KW-0677">Repeat</keyword>
<dbReference type="AlphaFoldDB" id="A0A7J7CFJ1"/>
<feature type="region of interest" description="Disordered" evidence="14">
    <location>
        <begin position="1"/>
        <end position="27"/>
    </location>
</feature>
<evidence type="ECO:0000256" key="13">
    <source>
        <dbReference type="PROSITE-ProRule" id="PRU00175"/>
    </source>
</evidence>
<dbReference type="Gene3D" id="3.30.40.10">
    <property type="entry name" value="Zinc/RING finger domain, C3HC4 (zinc finger)"/>
    <property type="match status" value="1"/>
</dbReference>
<comment type="function">
    <text evidence="3">Might act as an E3 ubiquitin-protein ligase, or as part of E3 complex, which accepts ubiquitin from specific E2 ubiquitin-conjugating enzymes and then transfers it to substrates.</text>
</comment>
<dbReference type="InterPro" id="IPR001841">
    <property type="entry name" value="Znf_RING"/>
</dbReference>
<dbReference type="UniPathway" id="UPA00143"/>
<dbReference type="FunFam" id="3.30.40.10:FF:000230">
    <property type="entry name" value="RBR-type E3 ubiquitin transferase"/>
    <property type="match status" value="1"/>
</dbReference>
<organism evidence="17 18">
    <name type="scientific">Tripterygium wilfordii</name>
    <name type="common">Thunder God vine</name>
    <dbReference type="NCBI Taxonomy" id="458696"/>
    <lineage>
        <taxon>Eukaryota</taxon>
        <taxon>Viridiplantae</taxon>
        <taxon>Streptophyta</taxon>
        <taxon>Embryophyta</taxon>
        <taxon>Tracheophyta</taxon>
        <taxon>Spermatophyta</taxon>
        <taxon>Magnoliopsida</taxon>
        <taxon>eudicotyledons</taxon>
        <taxon>Gunneridae</taxon>
        <taxon>Pentapetalae</taxon>
        <taxon>rosids</taxon>
        <taxon>fabids</taxon>
        <taxon>Celastrales</taxon>
        <taxon>Celastraceae</taxon>
        <taxon>Tripterygium</taxon>
    </lineage>
</organism>
<evidence type="ECO:0000256" key="11">
    <source>
        <dbReference type="ARBA" id="ARBA00022786"/>
    </source>
</evidence>
<dbReference type="InterPro" id="IPR013083">
    <property type="entry name" value="Znf_RING/FYVE/PHD"/>
</dbReference>
<keyword evidence="12" id="KW-0862">Zinc</keyword>
<comment type="caution">
    <text evidence="17">The sequence shown here is derived from an EMBL/GenBank/DDBJ whole genome shotgun (WGS) entry which is preliminary data.</text>
</comment>
<gene>
    <name evidence="17" type="ORF">HS088_TW17G00436</name>
</gene>
<feature type="domain" description="RING-type" evidence="16">
    <location>
        <begin position="137"/>
        <end position="346"/>
    </location>
</feature>
<dbReference type="Pfam" id="PF01485">
    <property type="entry name" value="IBR"/>
    <property type="match status" value="2"/>
</dbReference>
<evidence type="ECO:0000256" key="3">
    <source>
        <dbReference type="ARBA" id="ARBA00003976"/>
    </source>
</evidence>
<evidence type="ECO:0000256" key="9">
    <source>
        <dbReference type="ARBA" id="ARBA00022737"/>
    </source>
</evidence>
<keyword evidence="10 13" id="KW-0863">Zinc-finger</keyword>
<dbReference type="InterPro" id="IPR002867">
    <property type="entry name" value="IBR_dom"/>
</dbReference>
<evidence type="ECO:0000256" key="6">
    <source>
        <dbReference type="ARBA" id="ARBA00012251"/>
    </source>
</evidence>
<evidence type="ECO:0000313" key="17">
    <source>
        <dbReference type="EMBL" id="KAF5732903.1"/>
    </source>
</evidence>
<sequence>MATAMKEMPAPRKPETTGSRKKPKLEKTEAAQIEIVDLDAFCLTPISPKGTSKKNAISVEQDSENRDIQLASLFKSLSNKVNFIDLEDGQEYYSGDDDDDVKLLNFKPLGTSFGKRRKPFFNPSESETGQSSNSQKLEFLCDICVEPKTTQDWFRIKGCSHAYCRDCVIKYVAYKLQDNITGIGCPVPECGGLLEPEYCRSILPKEVFDRWGNALCEAVILGSQKFYCPYKDCSALMIDDGKEIIRESKCLNCRRKICAHCKVIWHVGIECEEFQKLHKDERDREDLMLMKLAKNRRWKRCPACKFFVARNKGCSHMNCRCGTGFCYKCGDVWTWDHYCKKGGMRI</sequence>
<keyword evidence="11" id="KW-0833">Ubl conjugation pathway</keyword>
<evidence type="ECO:0000259" key="15">
    <source>
        <dbReference type="PROSITE" id="PS50089"/>
    </source>
</evidence>